<dbReference type="PANTHER" id="PTHR34780:SF5">
    <property type="entry name" value="OS02G0733900 PROTEIN"/>
    <property type="match status" value="1"/>
</dbReference>
<protein>
    <submittedName>
        <fullName evidence="1">Uncharacterized protein</fullName>
    </submittedName>
</protein>
<dbReference type="EMBL" id="JAYMYQ010000001">
    <property type="protein sequence ID" value="KAK7358111.1"/>
    <property type="molecule type" value="Genomic_DNA"/>
</dbReference>
<dbReference type="PANTHER" id="PTHR34780">
    <property type="entry name" value="OS08G0427800 PROTEIN"/>
    <property type="match status" value="1"/>
</dbReference>
<reference evidence="1 2" key="1">
    <citation type="submission" date="2024-01" db="EMBL/GenBank/DDBJ databases">
        <title>The genomes of 5 underutilized Papilionoideae crops provide insights into root nodulation and disease resistanc.</title>
        <authorList>
            <person name="Jiang F."/>
        </authorList>
    </citation>
    <scope>NUCLEOTIDE SEQUENCE [LARGE SCALE GENOMIC DNA]</scope>
    <source>
        <strain evidence="1">LVBAO_FW01</strain>
        <tissue evidence="1">Leaves</tissue>
    </source>
</reference>
<dbReference type="AlphaFoldDB" id="A0AAN9MPC0"/>
<gene>
    <name evidence="1" type="ORF">VNO77_00032</name>
</gene>
<organism evidence="1 2">
    <name type="scientific">Canavalia gladiata</name>
    <name type="common">Sword bean</name>
    <name type="synonym">Dolichos gladiatus</name>
    <dbReference type="NCBI Taxonomy" id="3824"/>
    <lineage>
        <taxon>Eukaryota</taxon>
        <taxon>Viridiplantae</taxon>
        <taxon>Streptophyta</taxon>
        <taxon>Embryophyta</taxon>
        <taxon>Tracheophyta</taxon>
        <taxon>Spermatophyta</taxon>
        <taxon>Magnoliopsida</taxon>
        <taxon>eudicotyledons</taxon>
        <taxon>Gunneridae</taxon>
        <taxon>Pentapetalae</taxon>
        <taxon>rosids</taxon>
        <taxon>fabids</taxon>
        <taxon>Fabales</taxon>
        <taxon>Fabaceae</taxon>
        <taxon>Papilionoideae</taxon>
        <taxon>50 kb inversion clade</taxon>
        <taxon>NPAAA clade</taxon>
        <taxon>indigoferoid/millettioid clade</taxon>
        <taxon>Phaseoleae</taxon>
        <taxon>Canavalia</taxon>
    </lineage>
</organism>
<sequence>MGFVVSSASCCMINNGHNQENRTVRKANKCDGIEWDRALVMGTRWFRLMSGYQNTDNMKMECCQSRESVKEQRSVPVHSQVRKIKQESEKILDWSPGNPEIRPLFREINRQISRSPLGISGRPISVGDF</sequence>
<comment type="caution">
    <text evidence="1">The sequence shown here is derived from an EMBL/GenBank/DDBJ whole genome shotgun (WGS) entry which is preliminary data.</text>
</comment>
<accession>A0AAN9MPC0</accession>
<name>A0AAN9MPC0_CANGL</name>
<proteinExistence type="predicted"/>
<evidence type="ECO:0000313" key="2">
    <source>
        <dbReference type="Proteomes" id="UP001367508"/>
    </source>
</evidence>
<dbReference type="Proteomes" id="UP001367508">
    <property type="component" value="Unassembled WGS sequence"/>
</dbReference>
<evidence type="ECO:0000313" key="1">
    <source>
        <dbReference type="EMBL" id="KAK7358111.1"/>
    </source>
</evidence>
<keyword evidence="2" id="KW-1185">Reference proteome</keyword>